<dbReference type="GO" id="GO:0000149">
    <property type="term" value="F:SNARE binding"/>
    <property type="evidence" value="ECO:0007669"/>
    <property type="project" value="TreeGrafter"/>
</dbReference>
<dbReference type="OrthoDB" id="364348at2759"/>
<dbReference type="Gene3D" id="1.20.5.110">
    <property type="match status" value="1"/>
</dbReference>
<evidence type="ECO:0000313" key="4">
    <source>
        <dbReference type="Proteomes" id="UP000620124"/>
    </source>
</evidence>
<name>A0A8H6Z495_9AGAR</name>
<gene>
    <name evidence="3" type="ORF">MVEN_00289800</name>
</gene>
<dbReference type="Proteomes" id="UP000620124">
    <property type="component" value="Unassembled WGS sequence"/>
</dbReference>
<dbReference type="InterPro" id="IPR006011">
    <property type="entry name" value="Syntaxin_N"/>
</dbReference>
<proteinExistence type="predicted"/>
<dbReference type="PANTHER" id="PTHR19957">
    <property type="entry name" value="SYNTAXIN"/>
    <property type="match status" value="1"/>
</dbReference>
<dbReference type="PANTHER" id="PTHR19957:SF38">
    <property type="entry name" value="LD27581P"/>
    <property type="match status" value="1"/>
</dbReference>
<evidence type="ECO:0000313" key="3">
    <source>
        <dbReference type="EMBL" id="KAF7369591.1"/>
    </source>
</evidence>
<dbReference type="GO" id="GO:0006896">
    <property type="term" value="P:Golgi to vacuole transport"/>
    <property type="evidence" value="ECO:0007669"/>
    <property type="project" value="TreeGrafter"/>
</dbReference>
<keyword evidence="4" id="KW-1185">Reference proteome</keyword>
<dbReference type="AlphaFoldDB" id="A0A8H6Z495"/>
<dbReference type="GO" id="GO:0006886">
    <property type="term" value="P:intracellular protein transport"/>
    <property type="evidence" value="ECO:0007669"/>
    <property type="project" value="TreeGrafter"/>
</dbReference>
<dbReference type="Gene3D" id="1.20.58.70">
    <property type="match status" value="1"/>
</dbReference>
<protein>
    <submittedName>
        <fullName evidence="3">Syntaxin pep12</fullName>
    </submittedName>
</protein>
<dbReference type="GO" id="GO:0006906">
    <property type="term" value="P:vesicle fusion"/>
    <property type="evidence" value="ECO:0007669"/>
    <property type="project" value="TreeGrafter"/>
</dbReference>
<organism evidence="3 4">
    <name type="scientific">Mycena venus</name>
    <dbReference type="NCBI Taxonomy" id="2733690"/>
    <lineage>
        <taxon>Eukaryota</taxon>
        <taxon>Fungi</taxon>
        <taxon>Dikarya</taxon>
        <taxon>Basidiomycota</taxon>
        <taxon>Agaricomycotina</taxon>
        <taxon>Agaricomycetes</taxon>
        <taxon>Agaricomycetidae</taxon>
        <taxon>Agaricales</taxon>
        <taxon>Marasmiineae</taxon>
        <taxon>Mycenaceae</taxon>
        <taxon>Mycena</taxon>
    </lineage>
</organism>
<evidence type="ECO:0000259" key="2">
    <source>
        <dbReference type="Pfam" id="PF14523"/>
    </source>
</evidence>
<comment type="caution">
    <text evidence="3">The sequence shown here is derived from an EMBL/GenBank/DDBJ whole genome shotgun (WGS) entry which is preliminary data.</text>
</comment>
<dbReference type="InterPro" id="IPR010989">
    <property type="entry name" value="SNARE"/>
</dbReference>
<dbReference type="GO" id="GO:0012505">
    <property type="term" value="C:endomembrane system"/>
    <property type="evidence" value="ECO:0007669"/>
    <property type="project" value="TreeGrafter"/>
</dbReference>
<dbReference type="GO" id="GO:0031201">
    <property type="term" value="C:SNARE complex"/>
    <property type="evidence" value="ECO:0007669"/>
    <property type="project" value="TreeGrafter"/>
</dbReference>
<feature type="region of interest" description="Disordered" evidence="1">
    <location>
        <begin position="1"/>
        <end position="20"/>
    </location>
</feature>
<evidence type="ECO:0000256" key="1">
    <source>
        <dbReference type="SAM" id="MobiDB-lite"/>
    </source>
</evidence>
<dbReference type="SUPFAM" id="SSF47661">
    <property type="entry name" value="t-snare proteins"/>
    <property type="match status" value="1"/>
</dbReference>
<dbReference type="InterPro" id="IPR045242">
    <property type="entry name" value="Syntaxin"/>
</dbReference>
<dbReference type="Pfam" id="PF14523">
    <property type="entry name" value="Syntaxin_2"/>
    <property type="match status" value="1"/>
</dbReference>
<sequence>MSFQDLVPPKPSTSSSSGDSSLSIQIFKINANVQGIRSLSEQVGTPRDSSTLRTRLRDLTEATRALVHRASEEMRALAAQAPHTPVVKKLVSDLDASVRNFQAAQKFSVGRQRANVVPARPSDHHQTASEPLVDVSEMQSQSQMQAQVVYATEDAFREAEIRERQTAILELETGMADVAQIIRNLADIVERQGEEI</sequence>
<accession>A0A8H6Z495</accession>
<dbReference type="EMBL" id="JACAZI010000002">
    <property type="protein sequence ID" value="KAF7369591.1"/>
    <property type="molecule type" value="Genomic_DNA"/>
</dbReference>
<feature type="domain" description="Syntaxin N-terminal" evidence="2">
    <location>
        <begin position="21"/>
        <end position="142"/>
    </location>
</feature>
<dbReference type="GO" id="GO:0005484">
    <property type="term" value="F:SNAP receptor activity"/>
    <property type="evidence" value="ECO:0007669"/>
    <property type="project" value="TreeGrafter"/>
</dbReference>
<dbReference type="GO" id="GO:0048278">
    <property type="term" value="P:vesicle docking"/>
    <property type="evidence" value="ECO:0007669"/>
    <property type="project" value="TreeGrafter"/>
</dbReference>
<reference evidence="3" key="1">
    <citation type="submission" date="2020-05" db="EMBL/GenBank/DDBJ databases">
        <title>Mycena genomes resolve the evolution of fungal bioluminescence.</title>
        <authorList>
            <person name="Tsai I.J."/>
        </authorList>
    </citation>
    <scope>NUCLEOTIDE SEQUENCE</scope>
    <source>
        <strain evidence="3">CCC161011</strain>
    </source>
</reference>